<dbReference type="Proteomes" id="UP000446866">
    <property type="component" value="Unassembled WGS sequence"/>
</dbReference>
<dbReference type="InterPro" id="IPR051781">
    <property type="entry name" value="Metallo-dep_Hydrolase"/>
</dbReference>
<dbReference type="InterPro" id="IPR006680">
    <property type="entry name" value="Amidohydro-rel"/>
</dbReference>
<dbReference type="PANTHER" id="PTHR43135">
    <property type="entry name" value="ALPHA-D-RIBOSE 1-METHYLPHOSPHONATE 5-TRIPHOSPHATE DIPHOSPHATASE"/>
    <property type="match status" value="1"/>
</dbReference>
<feature type="domain" description="Amidohydrolase-related" evidence="1">
    <location>
        <begin position="60"/>
        <end position="407"/>
    </location>
</feature>
<keyword evidence="2" id="KW-0378">Hydrolase</keyword>
<dbReference type="SUPFAM" id="SSF51556">
    <property type="entry name" value="Metallo-dependent hydrolases"/>
    <property type="match status" value="1"/>
</dbReference>
<gene>
    <name evidence="2" type="ORF">D0435_02170</name>
</gene>
<dbReference type="PANTHER" id="PTHR43135:SF3">
    <property type="entry name" value="ALPHA-D-RIBOSE 1-METHYLPHOSPHONATE 5-TRIPHOSPHATE DIPHOSPHATASE"/>
    <property type="match status" value="1"/>
</dbReference>
<organism evidence="2 3">
    <name type="scientific">Anaerotruncus colihominis</name>
    <dbReference type="NCBI Taxonomy" id="169435"/>
    <lineage>
        <taxon>Bacteria</taxon>
        <taxon>Bacillati</taxon>
        <taxon>Bacillota</taxon>
        <taxon>Clostridia</taxon>
        <taxon>Eubacteriales</taxon>
        <taxon>Oscillospiraceae</taxon>
        <taxon>Anaerotruncus</taxon>
    </lineage>
</organism>
<dbReference type="InterPro" id="IPR032466">
    <property type="entry name" value="Metal_Hydrolase"/>
</dbReference>
<protein>
    <submittedName>
        <fullName evidence="2">Amidohydrolase family protein</fullName>
    </submittedName>
</protein>
<proteinExistence type="predicted"/>
<keyword evidence="3" id="KW-1185">Reference proteome</keyword>
<dbReference type="EMBL" id="QXWK01000002">
    <property type="protein sequence ID" value="NBH60480.1"/>
    <property type="molecule type" value="Genomic_DNA"/>
</dbReference>
<dbReference type="Gene3D" id="3.20.20.140">
    <property type="entry name" value="Metal-dependent hydrolases"/>
    <property type="match status" value="1"/>
</dbReference>
<dbReference type="Pfam" id="PF01979">
    <property type="entry name" value="Amidohydro_1"/>
    <property type="match status" value="1"/>
</dbReference>
<dbReference type="Gene3D" id="2.30.40.10">
    <property type="entry name" value="Urease, subunit C, domain 1"/>
    <property type="match status" value="1"/>
</dbReference>
<dbReference type="InterPro" id="IPR057744">
    <property type="entry name" value="OTAase-like"/>
</dbReference>
<reference evidence="2 3" key="1">
    <citation type="submission" date="2018-08" db="EMBL/GenBank/DDBJ databases">
        <title>Murine metabolic-syndrome-specific gut microbial biobank.</title>
        <authorList>
            <person name="Liu C."/>
        </authorList>
    </citation>
    <scope>NUCLEOTIDE SEQUENCE [LARGE SCALE GENOMIC DNA]</scope>
    <source>
        <strain evidence="2 3">28</strain>
    </source>
</reference>
<sequence>MISYILKGRLIDGISDTPIENGLVAVEGSCIVYAGAETGFDAAAFDTDNSTTLLDAGTGTILPGFIDCHAHLFGDENAGSFADGKIFGDQLLGAAYQCGLLLDAGFTSLRDMSENGLYLSRAVERGILRGPKIMPGGKILGITSGHVDMNPSLSKEELNRLDHTSRLVDGPWDCVQGVREQFRAGAKFIKICATGGVSSPTDRLDDVQFSPEELKAIADEAKRHHSYVCAHCTGYEGTYQALLSGITCIEHGVYLTQREIDLMKELDATLVTTLAVSLGVANIPGLPEWMEKKVKTCAAANVKTIEMARKAGIRIALGTDFSNSPNSPYLENGKEFAAMCRAGMTPMEAIKAGTANAAHLLWEDANTGCLTPGKLADIVIVDGNPLSDISCLTHADHVKMVMVDGEMKKENLQ</sequence>
<comment type="caution">
    <text evidence="2">The sequence shown here is derived from an EMBL/GenBank/DDBJ whole genome shotgun (WGS) entry which is preliminary data.</text>
</comment>
<accession>A0A845QFG6</accession>
<evidence type="ECO:0000313" key="2">
    <source>
        <dbReference type="EMBL" id="NBH60480.1"/>
    </source>
</evidence>
<dbReference type="GO" id="GO:0016810">
    <property type="term" value="F:hydrolase activity, acting on carbon-nitrogen (but not peptide) bonds"/>
    <property type="evidence" value="ECO:0007669"/>
    <property type="project" value="InterPro"/>
</dbReference>
<dbReference type="AlphaFoldDB" id="A0A845QFG6"/>
<name>A0A845QFG6_9FIRM</name>
<dbReference type="SUPFAM" id="SSF51338">
    <property type="entry name" value="Composite domain of metallo-dependent hydrolases"/>
    <property type="match status" value="1"/>
</dbReference>
<dbReference type="InterPro" id="IPR011059">
    <property type="entry name" value="Metal-dep_hydrolase_composite"/>
</dbReference>
<dbReference type="RefSeq" id="WP_160200781.1">
    <property type="nucleotide sequence ID" value="NZ_QXWK01000002.1"/>
</dbReference>
<evidence type="ECO:0000313" key="3">
    <source>
        <dbReference type="Proteomes" id="UP000446866"/>
    </source>
</evidence>
<evidence type="ECO:0000259" key="1">
    <source>
        <dbReference type="Pfam" id="PF01979"/>
    </source>
</evidence>
<dbReference type="CDD" id="cd01299">
    <property type="entry name" value="Met_dep_hydrolase_A"/>
    <property type="match status" value="1"/>
</dbReference>